<dbReference type="Pfam" id="PF02949">
    <property type="entry name" value="7tm_6"/>
    <property type="match status" value="1"/>
</dbReference>
<organism evidence="11">
    <name type="scientific">Colaphellus bowringi</name>
    <dbReference type="NCBI Taxonomy" id="561076"/>
    <lineage>
        <taxon>Eukaryota</taxon>
        <taxon>Metazoa</taxon>
        <taxon>Ecdysozoa</taxon>
        <taxon>Arthropoda</taxon>
        <taxon>Hexapoda</taxon>
        <taxon>Insecta</taxon>
        <taxon>Pterygota</taxon>
        <taxon>Neoptera</taxon>
        <taxon>Endopterygota</taxon>
        <taxon>Coleoptera</taxon>
        <taxon>Polyphaga</taxon>
        <taxon>Cucujiformia</taxon>
        <taxon>Chrysomeloidea</taxon>
        <taxon>Chrysomelidae</taxon>
        <taxon>Chrysomelinae</taxon>
        <taxon>Chrysomelini</taxon>
        <taxon>Colaphellus</taxon>
    </lineage>
</organism>
<evidence type="ECO:0000256" key="7">
    <source>
        <dbReference type="ARBA" id="ARBA00023136"/>
    </source>
</evidence>
<reference evidence="11" key="2">
    <citation type="submission" date="2015-08" db="EMBL/GenBank/DDBJ databases">
        <authorList>
            <person name="Babu N.S."/>
            <person name="Beckwith C.J."/>
            <person name="Beseler K.G."/>
            <person name="Brison A."/>
            <person name="Carone J.V."/>
            <person name="Caskin T.P."/>
            <person name="Diamond M."/>
            <person name="Durham M.E."/>
            <person name="Foxe J.M."/>
            <person name="Go M."/>
            <person name="Henderson B.A."/>
            <person name="Jones I.B."/>
            <person name="McGettigan J.A."/>
            <person name="Micheletti S.J."/>
            <person name="Nasrallah M.E."/>
            <person name="Ortiz D."/>
            <person name="Piller C.R."/>
            <person name="Privatt S.R."/>
            <person name="Schneider S.L."/>
            <person name="Sharp S."/>
            <person name="Smith T.C."/>
            <person name="Stanton J.D."/>
            <person name="Ullery H.E."/>
            <person name="Wilson R.J."/>
            <person name="Serrano M.G."/>
            <person name="Buck G."/>
            <person name="Lee V."/>
            <person name="Wang Y."/>
            <person name="Carvalho R."/>
            <person name="Voegtly L."/>
            <person name="Shi R."/>
            <person name="Duckworth R."/>
            <person name="Johnson A."/>
            <person name="Loviza R."/>
            <person name="Walstead R."/>
            <person name="Shah Z."/>
            <person name="Kiflezghi M."/>
            <person name="Wade K."/>
            <person name="Ball S.L."/>
            <person name="Bradley K.W."/>
            <person name="Asai D.J."/>
            <person name="Bowman C.A."/>
            <person name="Russell D.A."/>
            <person name="Pope W.H."/>
            <person name="Jacobs-Sera D."/>
            <person name="Hendrix R.W."/>
            <person name="Hatfull G.F."/>
        </authorList>
    </citation>
    <scope>NUCLEOTIDE SEQUENCE</scope>
</reference>
<keyword evidence="9" id="KW-0807">Transducer</keyword>
<feature type="transmembrane region" description="Helical" evidence="10">
    <location>
        <begin position="64"/>
        <end position="85"/>
    </location>
</feature>
<evidence type="ECO:0000256" key="10">
    <source>
        <dbReference type="SAM" id="Phobius"/>
    </source>
</evidence>
<evidence type="ECO:0000256" key="8">
    <source>
        <dbReference type="ARBA" id="ARBA00023170"/>
    </source>
</evidence>
<protein>
    <submittedName>
        <fullName evidence="11">Odorant receptor OR3</fullName>
    </submittedName>
</protein>
<keyword evidence="3" id="KW-0716">Sensory transduction</keyword>
<comment type="subcellular location">
    <subcellularLocation>
        <location evidence="1">Cell membrane</location>
        <topology evidence="1">Multi-pass membrane protein</topology>
    </subcellularLocation>
</comment>
<evidence type="ECO:0000256" key="4">
    <source>
        <dbReference type="ARBA" id="ARBA00022692"/>
    </source>
</evidence>
<dbReference type="AlphaFoldDB" id="A0A0S3J2Q2"/>
<dbReference type="GO" id="GO:0005549">
    <property type="term" value="F:odorant binding"/>
    <property type="evidence" value="ECO:0007669"/>
    <property type="project" value="InterPro"/>
</dbReference>
<evidence type="ECO:0000256" key="6">
    <source>
        <dbReference type="ARBA" id="ARBA00022989"/>
    </source>
</evidence>
<feature type="transmembrane region" description="Helical" evidence="10">
    <location>
        <begin position="105"/>
        <end position="124"/>
    </location>
</feature>
<evidence type="ECO:0000256" key="5">
    <source>
        <dbReference type="ARBA" id="ARBA00022725"/>
    </source>
</evidence>
<dbReference type="GO" id="GO:0007165">
    <property type="term" value="P:signal transduction"/>
    <property type="evidence" value="ECO:0007669"/>
    <property type="project" value="UniProtKB-KW"/>
</dbReference>
<keyword evidence="6 10" id="KW-1133">Transmembrane helix</keyword>
<dbReference type="EMBL" id="KT381542">
    <property type="protein sequence ID" value="ALR72548.1"/>
    <property type="molecule type" value="mRNA"/>
</dbReference>
<dbReference type="GO" id="GO:0005886">
    <property type="term" value="C:plasma membrane"/>
    <property type="evidence" value="ECO:0007669"/>
    <property type="project" value="UniProtKB-SubCell"/>
</dbReference>
<reference evidence="11" key="1">
    <citation type="journal article" date="2015" name="BMC Genomics">
        <title>Candidate chemosensory genes identified in Colaphellus bowringi by antennal transcriptome analysis.</title>
        <authorList>
            <person name="Li X.M."/>
            <person name="Zhu X.Y."/>
            <person name="Wang Z.Q."/>
            <person name="Wang Y."/>
            <person name="He P."/>
            <person name="Chen G."/>
            <person name="Sun L."/>
            <person name="Deng D.G."/>
            <person name="Zhang Y.N."/>
        </authorList>
    </citation>
    <scope>NUCLEOTIDE SEQUENCE</scope>
</reference>
<dbReference type="PANTHER" id="PTHR21137">
    <property type="entry name" value="ODORANT RECEPTOR"/>
    <property type="match status" value="1"/>
</dbReference>
<evidence type="ECO:0000256" key="1">
    <source>
        <dbReference type="ARBA" id="ARBA00004651"/>
    </source>
</evidence>
<evidence type="ECO:0000256" key="2">
    <source>
        <dbReference type="ARBA" id="ARBA00022475"/>
    </source>
</evidence>
<feature type="transmembrane region" description="Helical" evidence="10">
    <location>
        <begin position="205"/>
        <end position="227"/>
    </location>
</feature>
<keyword evidence="5" id="KW-0552">Olfaction</keyword>
<dbReference type="PANTHER" id="PTHR21137:SF35">
    <property type="entry name" value="ODORANT RECEPTOR 19A-RELATED"/>
    <property type="match status" value="1"/>
</dbReference>
<keyword evidence="8 11" id="KW-0675">Receptor</keyword>
<evidence type="ECO:0000313" key="11">
    <source>
        <dbReference type="EMBL" id="ALR72548.1"/>
    </source>
</evidence>
<accession>A0A0S3J2Q2</accession>
<name>A0A0S3J2Q2_9CUCU</name>
<feature type="transmembrane region" description="Helical" evidence="10">
    <location>
        <begin position="233"/>
        <end position="255"/>
    </location>
</feature>
<keyword evidence="4 10" id="KW-0812">Transmembrane</keyword>
<dbReference type="GO" id="GO:0004984">
    <property type="term" value="F:olfactory receptor activity"/>
    <property type="evidence" value="ECO:0007669"/>
    <property type="project" value="InterPro"/>
</dbReference>
<keyword evidence="2" id="KW-1003">Cell membrane</keyword>
<keyword evidence="7 10" id="KW-0472">Membrane</keyword>
<feature type="transmembrane region" description="Helical" evidence="10">
    <location>
        <begin position="6"/>
        <end position="24"/>
    </location>
</feature>
<proteinExistence type="evidence at transcript level"/>
<dbReference type="InterPro" id="IPR004117">
    <property type="entry name" value="7tm6_olfct_rcpt"/>
</dbReference>
<evidence type="ECO:0000256" key="9">
    <source>
        <dbReference type="ARBA" id="ARBA00023224"/>
    </source>
</evidence>
<evidence type="ECO:0000256" key="3">
    <source>
        <dbReference type="ARBA" id="ARBA00022606"/>
    </source>
</evidence>
<sequence length="330" mass="38317">MATITNSLFVILEIGICIIKFLPFKNDPKKIRKTLFALNQDMFNRATESQRRFIEETEAACRNIFAIFMTFCLLSLFSWPIKVLFYEQRRFPIDVWLPFDPFENVSIYLGVFAYLFIATGNAPIGNAAIDTLIAGLIIHAACQFRILKDNLRCLSQRADEKLNGLPQELKEMKRNEIVYRNIRECILHYDAIYDFVKEVEKTFSVVIFSQFAVSILVICISCFQLSIAEPLTITFFAMVIYVVSLLLEIFLYCYYGTVLYEESNTLIAAIFDSEWYDLDEKSKKALFILMERAKRPMMLTTGKLLSVSLETWTMIIRRSYSLLAVLKNHQ</sequence>